<name>A0ABY8FZ33_9ACTO</name>
<evidence type="ECO:0000259" key="1">
    <source>
        <dbReference type="Pfam" id="PF00899"/>
    </source>
</evidence>
<sequence length="354" mass="39079">MQLPLGMNIYWRNVDEAVIGIDPRLQLTLEDFTRAESTLLESLEHPISMPEFRTLAERAGIGQERTGTILSLLKSQKLLSDCELRERDQEPYWRTHGRTHSRISRSVLIYRADYLGVQIALNLAQAGVGRIECSDSLTVSSVDHPLLQRAGFGLPRREALTSELRAINPKIIISRMPARVSFPNERSDDVQLRELTRTGASSRIQSSENSSHSECSCDLVVLSGSHALDPFTSRAFLAEGIPVFHACAQEYDLVVGPFALPEEGTCAQCIYLHRLESDPHWNRIGPQAVCALPAPPHSSACALAAALATREILAFLDRSQILLGHSAWVVPPTHEAPRLIPMPVHPECGCCATI</sequence>
<dbReference type="PROSITE" id="PS00435">
    <property type="entry name" value="PEROXIDASE_1"/>
    <property type="match status" value="1"/>
</dbReference>
<dbReference type="InterPro" id="IPR019793">
    <property type="entry name" value="Peroxidases_heam-ligand_BS"/>
</dbReference>
<keyword evidence="3" id="KW-1185">Reference proteome</keyword>
<gene>
    <name evidence="2" type="ORF">P7079_06275</name>
</gene>
<dbReference type="Proteomes" id="UP001215216">
    <property type="component" value="Chromosome"/>
</dbReference>
<feature type="domain" description="THIF-type NAD/FAD binding fold" evidence="1">
    <location>
        <begin position="106"/>
        <end position="318"/>
    </location>
</feature>
<dbReference type="Gene3D" id="3.40.50.720">
    <property type="entry name" value="NAD(P)-binding Rossmann-like Domain"/>
    <property type="match status" value="1"/>
</dbReference>
<protein>
    <recommendedName>
        <fullName evidence="1">THIF-type NAD/FAD binding fold domain-containing protein</fullName>
    </recommendedName>
</protein>
<accession>A0ABY8FZ33</accession>
<organism evidence="2 3">
    <name type="scientific">Arcanobacterium canis</name>
    <dbReference type="NCBI Taxonomy" id="999183"/>
    <lineage>
        <taxon>Bacteria</taxon>
        <taxon>Bacillati</taxon>
        <taxon>Actinomycetota</taxon>
        <taxon>Actinomycetes</taxon>
        <taxon>Actinomycetales</taxon>
        <taxon>Actinomycetaceae</taxon>
        <taxon>Arcanobacterium</taxon>
    </lineage>
</organism>
<reference evidence="2 3" key="1">
    <citation type="submission" date="2023-03" db="EMBL/GenBank/DDBJ databases">
        <title>Complete genome of Arcanobacterium canis strain DSM 25104 isolated in 2010 from a canine otitis externa in Germany.</title>
        <authorList>
            <person name="Borowiak M."/>
            <person name="Kreitlow A."/>
            <person name="Malorny B."/>
            <person name="Laemmler C."/>
            <person name="Prenger-Berninghoff E."/>
            <person name="Ploetz M."/>
            <person name="Abdulmawjood A."/>
        </authorList>
    </citation>
    <scope>NUCLEOTIDE SEQUENCE [LARGE SCALE GENOMIC DNA]</scope>
    <source>
        <strain evidence="2 3">DSM 25104</strain>
    </source>
</reference>
<evidence type="ECO:0000313" key="3">
    <source>
        <dbReference type="Proteomes" id="UP001215216"/>
    </source>
</evidence>
<dbReference type="RefSeq" id="WP_278012426.1">
    <property type="nucleotide sequence ID" value="NZ_CP121208.1"/>
</dbReference>
<dbReference type="SUPFAM" id="SSF69572">
    <property type="entry name" value="Activating enzymes of the ubiquitin-like proteins"/>
    <property type="match status" value="1"/>
</dbReference>
<dbReference type="InterPro" id="IPR000594">
    <property type="entry name" value="ThiF_NAD_FAD-bd"/>
</dbReference>
<evidence type="ECO:0000313" key="2">
    <source>
        <dbReference type="EMBL" id="WFM83000.1"/>
    </source>
</evidence>
<dbReference type="Pfam" id="PF00899">
    <property type="entry name" value="ThiF"/>
    <property type="match status" value="1"/>
</dbReference>
<dbReference type="EMBL" id="CP121208">
    <property type="protein sequence ID" value="WFM83000.1"/>
    <property type="molecule type" value="Genomic_DNA"/>
</dbReference>
<proteinExistence type="predicted"/>
<dbReference type="InterPro" id="IPR035985">
    <property type="entry name" value="Ubiquitin-activating_enz"/>
</dbReference>